<accession>A0A0V0Z0K8</accession>
<dbReference type="AlphaFoldDB" id="A0A0V0Z0K8"/>
<protein>
    <submittedName>
        <fullName evidence="1">Uncharacterized protein</fullName>
    </submittedName>
</protein>
<gene>
    <name evidence="1" type="ORF">T01_14335</name>
</gene>
<evidence type="ECO:0000313" key="2">
    <source>
        <dbReference type="Proteomes" id="UP000054776"/>
    </source>
</evidence>
<proteinExistence type="predicted"/>
<dbReference type="InParanoid" id="A0A0V0Z0K8"/>
<name>A0A0V0Z0K8_TRISP</name>
<keyword evidence="2" id="KW-1185">Reference proteome</keyword>
<organism evidence="1 2">
    <name type="scientific">Trichinella spiralis</name>
    <name type="common">Trichina worm</name>
    <dbReference type="NCBI Taxonomy" id="6334"/>
    <lineage>
        <taxon>Eukaryota</taxon>
        <taxon>Metazoa</taxon>
        <taxon>Ecdysozoa</taxon>
        <taxon>Nematoda</taxon>
        <taxon>Enoplea</taxon>
        <taxon>Dorylaimia</taxon>
        <taxon>Trichinellida</taxon>
        <taxon>Trichinellidae</taxon>
        <taxon>Trichinella</taxon>
    </lineage>
</organism>
<evidence type="ECO:0000313" key="1">
    <source>
        <dbReference type="EMBL" id="KRY05811.1"/>
    </source>
</evidence>
<sequence length="50" mass="5594">MQLFHPEAAITDAAADDEQQASRDNLLKISIKSIKTEALHILNTSFVHFN</sequence>
<dbReference type="Proteomes" id="UP000054776">
    <property type="component" value="Unassembled WGS sequence"/>
</dbReference>
<reference evidence="1 2" key="1">
    <citation type="submission" date="2015-01" db="EMBL/GenBank/DDBJ databases">
        <title>Evolution of Trichinella species and genotypes.</title>
        <authorList>
            <person name="Korhonen P.K."/>
            <person name="Edoardo P."/>
            <person name="Giuseppe L.R."/>
            <person name="Gasser R.B."/>
        </authorList>
    </citation>
    <scope>NUCLEOTIDE SEQUENCE [LARGE SCALE GENOMIC DNA]</scope>
    <source>
        <strain evidence="1">ISS3</strain>
    </source>
</reference>
<comment type="caution">
    <text evidence="1">The sequence shown here is derived from an EMBL/GenBank/DDBJ whole genome shotgun (WGS) entry which is preliminary data.</text>
</comment>
<dbReference type="EMBL" id="JYDH01003438">
    <property type="protein sequence ID" value="KRY05811.1"/>
    <property type="molecule type" value="Genomic_DNA"/>
</dbReference>